<dbReference type="GO" id="GO:0005694">
    <property type="term" value="C:chromosome"/>
    <property type="evidence" value="ECO:0007669"/>
    <property type="project" value="TreeGrafter"/>
</dbReference>
<dbReference type="Proteomes" id="UP000053477">
    <property type="component" value="Unassembled WGS sequence"/>
</dbReference>
<dbReference type="GO" id="GO:0003677">
    <property type="term" value="F:DNA binding"/>
    <property type="evidence" value="ECO:0007669"/>
    <property type="project" value="UniProtKB-KW"/>
</dbReference>
<dbReference type="OrthoDB" id="10261556at2759"/>
<dbReference type="EC" id="5.6.2.4" evidence="5"/>
<dbReference type="SUPFAM" id="SSF52540">
    <property type="entry name" value="P-loop containing nucleoside triphosphate hydrolases"/>
    <property type="match status" value="1"/>
</dbReference>
<comment type="catalytic activity">
    <reaction evidence="4">
        <text>Couples ATP hydrolysis with the unwinding of duplex DNA by translocating in the 3'-5' direction.</text>
        <dbReference type="EC" id="5.6.2.4"/>
    </reaction>
</comment>
<proteinExistence type="inferred from homology"/>
<keyword evidence="3" id="KW-0413">Isomerase</keyword>
<dbReference type="PROSITE" id="PS51192">
    <property type="entry name" value="HELICASE_ATP_BIND_1"/>
    <property type="match status" value="1"/>
</dbReference>
<evidence type="ECO:0000313" key="8">
    <source>
        <dbReference type="Proteomes" id="UP000053477"/>
    </source>
</evidence>
<evidence type="ECO:0000259" key="6">
    <source>
        <dbReference type="PROSITE" id="PS51192"/>
    </source>
</evidence>
<evidence type="ECO:0000256" key="2">
    <source>
        <dbReference type="ARBA" id="ARBA00023125"/>
    </source>
</evidence>
<dbReference type="Pfam" id="PF00270">
    <property type="entry name" value="DEAD"/>
    <property type="match status" value="1"/>
</dbReference>
<dbReference type="GO" id="GO:0009378">
    <property type="term" value="F:four-way junction helicase activity"/>
    <property type="evidence" value="ECO:0007669"/>
    <property type="project" value="TreeGrafter"/>
</dbReference>
<feature type="non-terminal residue" evidence="7">
    <location>
        <position position="1"/>
    </location>
</feature>
<dbReference type="Gene3D" id="3.40.50.300">
    <property type="entry name" value="P-loop containing nucleotide triphosphate hydrolases"/>
    <property type="match status" value="1"/>
</dbReference>
<comment type="similarity">
    <text evidence="1">Belongs to the helicase family. RecQ subfamily.</text>
</comment>
<dbReference type="GO" id="GO:0005524">
    <property type="term" value="F:ATP binding"/>
    <property type="evidence" value="ECO:0007669"/>
    <property type="project" value="InterPro"/>
</dbReference>
<evidence type="ECO:0000256" key="1">
    <source>
        <dbReference type="ARBA" id="ARBA00005446"/>
    </source>
</evidence>
<dbReference type="PANTHER" id="PTHR13710">
    <property type="entry name" value="DNA HELICASE RECQ FAMILY MEMBER"/>
    <property type="match status" value="1"/>
</dbReference>
<evidence type="ECO:0000313" key="7">
    <source>
        <dbReference type="EMBL" id="KLO10217.1"/>
    </source>
</evidence>
<feature type="domain" description="Helicase ATP-binding" evidence="6">
    <location>
        <begin position="21"/>
        <end position="70"/>
    </location>
</feature>
<gene>
    <name evidence="7" type="ORF">SCHPADRAFT_802334</name>
</gene>
<evidence type="ECO:0000256" key="3">
    <source>
        <dbReference type="ARBA" id="ARBA00023235"/>
    </source>
</evidence>
<dbReference type="EMBL" id="KQ086033">
    <property type="protein sequence ID" value="KLO10217.1"/>
    <property type="molecule type" value="Genomic_DNA"/>
</dbReference>
<keyword evidence="2" id="KW-0238">DNA-binding</keyword>
<evidence type="ECO:0000256" key="4">
    <source>
        <dbReference type="ARBA" id="ARBA00034617"/>
    </source>
</evidence>
<organism evidence="7 8">
    <name type="scientific">Schizopora paradoxa</name>
    <dbReference type="NCBI Taxonomy" id="27342"/>
    <lineage>
        <taxon>Eukaryota</taxon>
        <taxon>Fungi</taxon>
        <taxon>Dikarya</taxon>
        <taxon>Basidiomycota</taxon>
        <taxon>Agaricomycotina</taxon>
        <taxon>Agaricomycetes</taxon>
        <taxon>Hymenochaetales</taxon>
        <taxon>Schizoporaceae</taxon>
        <taxon>Schizopora</taxon>
    </lineage>
</organism>
<dbReference type="InterPro" id="IPR027417">
    <property type="entry name" value="P-loop_NTPase"/>
</dbReference>
<accession>A0A0H2RF57</accession>
<sequence length="70" mass="7587">LLRKCQDIFKKKPFTWQLEAANAILQGKDVVVDVGTGSGKTLCFSLPLLVNDTDIALIISPLSALMIDQA</sequence>
<dbReference type="AlphaFoldDB" id="A0A0H2RF57"/>
<dbReference type="PANTHER" id="PTHR13710:SF105">
    <property type="entry name" value="ATP-DEPENDENT DNA HELICASE Q1"/>
    <property type="match status" value="1"/>
</dbReference>
<protein>
    <recommendedName>
        <fullName evidence="5">DNA 3'-5' helicase</fullName>
        <ecNumber evidence="5">5.6.2.4</ecNumber>
    </recommendedName>
</protein>
<dbReference type="GO" id="GO:0005737">
    <property type="term" value="C:cytoplasm"/>
    <property type="evidence" value="ECO:0007669"/>
    <property type="project" value="TreeGrafter"/>
</dbReference>
<evidence type="ECO:0000256" key="5">
    <source>
        <dbReference type="ARBA" id="ARBA00034808"/>
    </source>
</evidence>
<dbReference type="InterPro" id="IPR011545">
    <property type="entry name" value="DEAD/DEAH_box_helicase_dom"/>
</dbReference>
<dbReference type="InterPro" id="IPR014001">
    <property type="entry name" value="Helicase_ATP-bd"/>
</dbReference>
<dbReference type="GO" id="GO:0043138">
    <property type="term" value="F:3'-5' DNA helicase activity"/>
    <property type="evidence" value="ECO:0007669"/>
    <property type="project" value="UniProtKB-EC"/>
</dbReference>
<name>A0A0H2RF57_9AGAM</name>
<keyword evidence="8" id="KW-1185">Reference proteome</keyword>
<feature type="non-terminal residue" evidence="7">
    <location>
        <position position="70"/>
    </location>
</feature>
<reference evidence="7 8" key="1">
    <citation type="submission" date="2015-04" db="EMBL/GenBank/DDBJ databases">
        <title>Complete genome sequence of Schizopora paradoxa KUC8140, a cosmopolitan wood degrader in East Asia.</title>
        <authorList>
            <consortium name="DOE Joint Genome Institute"/>
            <person name="Min B."/>
            <person name="Park H."/>
            <person name="Jang Y."/>
            <person name="Kim J.-J."/>
            <person name="Kim K.H."/>
            <person name="Pangilinan J."/>
            <person name="Lipzen A."/>
            <person name="Riley R."/>
            <person name="Grigoriev I.V."/>
            <person name="Spatafora J.W."/>
            <person name="Choi I.-G."/>
        </authorList>
    </citation>
    <scope>NUCLEOTIDE SEQUENCE [LARGE SCALE GENOMIC DNA]</scope>
    <source>
        <strain evidence="7 8">KUC8140</strain>
    </source>
</reference>
<dbReference type="GO" id="GO:0000724">
    <property type="term" value="P:double-strand break repair via homologous recombination"/>
    <property type="evidence" value="ECO:0007669"/>
    <property type="project" value="TreeGrafter"/>
</dbReference>
<dbReference type="InParanoid" id="A0A0H2RF57"/>
<dbReference type="STRING" id="27342.A0A0H2RF57"/>